<accession>L7FK71</accession>
<dbReference type="KEGG" id="eiv:EIN_515310"/>
<dbReference type="OrthoDB" id="30016at2759"/>
<dbReference type="VEuPathDB" id="AmoebaDB:EIN_515310"/>
<dbReference type="RefSeq" id="XP_004185547.1">
    <property type="nucleotide sequence ID" value="XM_004185499.1"/>
</dbReference>
<keyword evidence="2" id="KW-1185">Reference proteome</keyword>
<dbReference type="EMBL" id="KB207014">
    <property type="protein sequence ID" value="ELP86201.1"/>
    <property type="molecule type" value="Genomic_DNA"/>
</dbReference>
<proteinExistence type="predicted"/>
<protein>
    <submittedName>
        <fullName evidence="1">Uncharacterized protein</fullName>
    </submittedName>
</protein>
<dbReference type="Proteomes" id="UP000014680">
    <property type="component" value="Unassembled WGS sequence"/>
</dbReference>
<gene>
    <name evidence="1" type="ORF">EIN_515310</name>
</gene>
<dbReference type="GeneID" id="14885179"/>
<dbReference type="AlphaFoldDB" id="L7FK71"/>
<evidence type="ECO:0000313" key="2">
    <source>
        <dbReference type="Proteomes" id="UP000014680"/>
    </source>
</evidence>
<evidence type="ECO:0000313" key="1">
    <source>
        <dbReference type="EMBL" id="ELP86201.1"/>
    </source>
</evidence>
<sequence>MKQLERVYLMNVFLHLKTFSDVLNIINVNKKCKQSIEDLKVNPWLINSTEIEKYFNYFTPTTLNCNHLEINEQIIQRAELLKNWYIPPDKKLKVFYISKMRNFNINFFSQNLVVEVVNVIVKISRLECSPNFYYKFIKLFKKSNKNLTDFPRSVIINFTYDNERLIYGIEYLHMYREKLDELLKCIDRSVKEYSTSVICMWCSLRRKEIYTPESYVLIVAELYIPKMTHCQHYFDSYIPKTISGKVKPTDVSKGVGFYFGYTEEIDTEERTKQLFQNMTIITKKTLASKIGFNIEIEPLIDLSKFVVQDFVKSIKLSYFDVYNPFSCYFFKDRVFGQCTFPSHSQIKHVTLKSILLVLSEKEVFPTVTKVKLYYTATCIKNSHLEVVETLTKNELFFLE</sequence>
<reference evidence="1 2" key="1">
    <citation type="submission" date="2012-10" db="EMBL/GenBank/DDBJ databases">
        <authorList>
            <person name="Zafar N."/>
            <person name="Inman J."/>
            <person name="Hall N."/>
            <person name="Lorenzi H."/>
            <person name="Caler E."/>
        </authorList>
    </citation>
    <scope>NUCLEOTIDE SEQUENCE [LARGE SCALE GENOMIC DNA]</scope>
    <source>
        <strain evidence="1 2">IP1</strain>
    </source>
</reference>
<organism evidence="1 2">
    <name type="scientific">Entamoeba invadens IP1</name>
    <dbReference type="NCBI Taxonomy" id="370355"/>
    <lineage>
        <taxon>Eukaryota</taxon>
        <taxon>Amoebozoa</taxon>
        <taxon>Evosea</taxon>
        <taxon>Archamoebae</taxon>
        <taxon>Mastigamoebida</taxon>
        <taxon>Entamoebidae</taxon>
        <taxon>Entamoeba</taxon>
    </lineage>
</organism>
<name>L7FK71_ENTIV</name>